<dbReference type="GO" id="GO:0003700">
    <property type="term" value="F:DNA-binding transcription factor activity"/>
    <property type="evidence" value="ECO:0007669"/>
    <property type="project" value="TreeGrafter"/>
</dbReference>
<organism evidence="5 6">
    <name type="scientific">Candidatus Caccousia avicola</name>
    <dbReference type="NCBI Taxonomy" id="2840721"/>
    <lineage>
        <taxon>Bacteria</taxon>
        <taxon>Bacillati</taxon>
        <taxon>Bacillota</taxon>
        <taxon>Clostridia</taxon>
        <taxon>Eubacteriales</taxon>
        <taxon>Oscillospiraceae</taxon>
        <taxon>Oscillospiraceae incertae sedis</taxon>
        <taxon>Candidatus Caccousia</taxon>
    </lineage>
</organism>
<dbReference type="Pfam" id="PF00356">
    <property type="entry name" value="LacI"/>
    <property type="match status" value="1"/>
</dbReference>
<reference evidence="5" key="1">
    <citation type="submission" date="2020-10" db="EMBL/GenBank/DDBJ databases">
        <authorList>
            <person name="Gilroy R."/>
        </authorList>
    </citation>
    <scope>NUCLEOTIDE SEQUENCE</scope>
    <source>
        <strain evidence="5">ChiSxjej1B13-7958</strain>
    </source>
</reference>
<dbReference type="PANTHER" id="PTHR30146">
    <property type="entry name" value="LACI-RELATED TRANSCRIPTIONAL REPRESSOR"/>
    <property type="match status" value="1"/>
</dbReference>
<accession>A0A9D1DDT2</accession>
<evidence type="ECO:0000259" key="4">
    <source>
        <dbReference type="PROSITE" id="PS50932"/>
    </source>
</evidence>
<dbReference type="Proteomes" id="UP000824242">
    <property type="component" value="Unassembled WGS sequence"/>
</dbReference>
<dbReference type="SUPFAM" id="SSF47413">
    <property type="entry name" value="lambda repressor-like DNA-binding domains"/>
    <property type="match status" value="1"/>
</dbReference>
<evidence type="ECO:0000313" key="6">
    <source>
        <dbReference type="Proteomes" id="UP000824242"/>
    </source>
</evidence>
<comment type="caution">
    <text evidence="5">The sequence shown here is derived from an EMBL/GenBank/DDBJ whole genome shotgun (WGS) entry which is preliminary data.</text>
</comment>
<reference evidence="5" key="2">
    <citation type="journal article" date="2021" name="PeerJ">
        <title>Extensive microbial diversity within the chicken gut microbiome revealed by metagenomics and culture.</title>
        <authorList>
            <person name="Gilroy R."/>
            <person name="Ravi A."/>
            <person name="Getino M."/>
            <person name="Pursley I."/>
            <person name="Horton D.L."/>
            <person name="Alikhan N.F."/>
            <person name="Baker D."/>
            <person name="Gharbi K."/>
            <person name="Hall N."/>
            <person name="Watson M."/>
            <person name="Adriaenssens E.M."/>
            <person name="Foster-Nyarko E."/>
            <person name="Jarju S."/>
            <person name="Secka A."/>
            <person name="Antonio M."/>
            <person name="Oren A."/>
            <person name="Chaudhuri R.R."/>
            <person name="La Ragione R."/>
            <person name="Hildebrand F."/>
            <person name="Pallen M.J."/>
        </authorList>
    </citation>
    <scope>NUCLEOTIDE SEQUENCE</scope>
    <source>
        <strain evidence="5">ChiSxjej1B13-7958</strain>
    </source>
</reference>
<dbReference type="AlphaFoldDB" id="A0A9D1DDT2"/>
<dbReference type="CDD" id="cd01392">
    <property type="entry name" value="HTH_LacI"/>
    <property type="match status" value="1"/>
</dbReference>
<dbReference type="InterPro" id="IPR010982">
    <property type="entry name" value="Lambda_DNA-bd_dom_sf"/>
</dbReference>
<feature type="domain" description="HTH lacI-type" evidence="4">
    <location>
        <begin position="2"/>
        <end position="56"/>
    </location>
</feature>
<dbReference type="InterPro" id="IPR046335">
    <property type="entry name" value="LacI/GalR-like_sensor"/>
</dbReference>
<evidence type="ECO:0000256" key="1">
    <source>
        <dbReference type="ARBA" id="ARBA00023015"/>
    </source>
</evidence>
<gene>
    <name evidence="5" type="ORF">IAB89_02265</name>
</gene>
<proteinExistence type="predicted"/>
<dbReference type="InterPro" id="IPR000843">
    <property type="entry name" value="HTH_LacI"/>
</dbReference>
<evidence type="ECO:0000313" key="5">
    <source>
        <dbReference type="EMBL" id="HIR46472.1"/>
    </source>
</evidence>
<dbReference type="Pfam" id="PF13377">
    <property type="entry name" value="Peripla_BP_3"/>
    <property type="match status" value="1"/>
</dbReference>
<keyword evidence="2 5" id="KW-0238">DNA-binding</keyword>
<dbReference type="SMART" id="SM00354">
    <property type="entry name" value="HTH_LACI"/>
    <property type="match status" value="1"/>
</dbReference>
<keyword evidence="1" id="KW-0805">Transcription regulation</keyword>
<protein>
    <submittedName>
        <fullName evidence="5">LacI family DNA-binding transcriptional regulator</fullName>
    </submittedName>
</protein>
<sequence>MVTLKEIARECNVSATTVSNILNGKPKVSEATRQKVMQVVKKRGYQPNYVAQGLRNQRTRTIAVIAEDIGQFTTPGIIESVMARFESEGYHTILWNLRLYARWSASWYNNEQAYRSILNPVLQELRSIKVEGVIYVAGHARLIHCTTQDYEVPMIMAYAYPDLPGIPSVTIDEEKSGYDMVKYLLSMGHQRIGFIGGRANNIHTQKRLYGAQRAMFESHVPYNPEWVRYGDWFRHSGYEEAGPLVQAGVTAIFCMADRMAGGVYDYLEEKGLRAGEDISVTGFDNQDLSEYCRPALTTMDLPLTEIGNRASLLLLERLKERETGTEPQKAAENISIPCTLVERKSVKRLTI</sequence>
<dbReference type="PROSITE" id="PS50932">
    <property type="entry name" value="HTH_LACI_2"/>
    <property type="match status" value="1"/>
</dbReference>
<name>A0A9D1DDT2_9FIRM</name>
<evidence type="ECO:0000256" key="3">
    <source>
        <dbReference type="ARBA" id="ARBA00023163"/>
    </source>
</evidence>
<dbReference type="InterPro" id="IPR028082">
    <property type="entry name" value="Peripla_BP_I"/>
</dbReference>
<keyword evidence="3" id="KW-0804">Transcription</keyword>
<dbReference type="Gene3D" id="1.10.260.40">
    <property type="entry name" value="lambda repressor-like DNA-binding domains"/>
    <property type="match status" value="1"/>
</dbReference>
<dbReference type="PANTHER" id="PTHR30146:SF109">
    <property type="entry name" value="HTH-TYPE TRANSCRIPTIONAL REGULATOR GALS"/>
    <property type="match status" value="1"/>
</dbReference>
<dbReference type="Gene3D" id="3.40.50.2300">
    <property type="match status" value="2"/>
</dbReference>
<dbReference type="GO" id="GO:0000976">
    <property type="term" value="F:transcription cis-regulatory region binding"/>
    <property type="evidence" value="ECO:0007669"/>
    <property type="project" value="TreeGrafter"/>
</dbReference>
<dbReference type="SUPFAM" id="SSF53822">
    <property type="entry name" value="Periplasmic binding protein-like I"/>
    <property type="match status" value="1"/>
</dbReference>
<dbReference type="CDD" id="cd06288">
    <property type="entry name" value="PBP1_sucrose_transcription_regulator"/>
    <property type="match status" value="1"/>
</dbReference>
<evidence type="ECO:0000256" key="2">
    <source>
        <dbReference type="ARBA" id="ARBA00023125"/>
    </source>
</evidence>
<dbReference type="EMBL" id="DVGZ01000026">
    <property type="protein sequence ID" value="HIR46472.1"/>
    <property type="molecule type" value="Genomic_DNA"/>
</dbReference>